<proteinExistence type="predicted"/>
<keyword evidence="2" id="KW-1133">Transmembrane helix</keyword>
<keyword evidence="2" id="KW-0812">Transmembrane</keyword>
<feature type="coiled-coil region" evidence="1">
    <location>
        <begin position="79"/>
        <end position="122"/>
    </location>
</feature>
<keyword evidence="1" id="KW-0175">Coiled coil</keyword>
<comment type="caution">
    <text evidence="3">The sequence shown here is derived from an EMBL/GenBank/DDBJ whole genome shotgun (WGS) entry which is preliminary data.</text>
</comment>
<protein>
    <submittedName>
        <fullName evidence="3">Uncharacterized protein</fullName>
    </submittedName>
</protein>
<accession>A0ABU0VTA4</accession>
<evidence type="ECO:0000256" key="1">
    <source>
        <dbReference type="SAM" id="Coils"/>
    </source>
</evidence>
<organism evidence="3 4">
    <name type="scientific">Pseudogemmobacter lacusdianii</name>
    <dbReference type="NCBI Taxonomy" id="3069608"/>
    <lineage>
        <taxon>Bacteria</taxon>
        <taxon>Pseudomonadati</taxon>
        <taxon>Pseudomonadota</taxon>
        <taxon>Alphaproteobacteria</taxon>
        <taxon>Rhodobacterales</taxon>
        <taxon>Paracoccaceae</taxon>
        <taxon>Pseudogemmobacter</taxon>
    </lineage>
</organism>
<keyword evidence="4" id="KW-1185">Reference proteome</keyword>
<name>A0ABU0VTA4_9RHOB</name>
<dbReference type="RefSeq" id="WP_306678542.1">
    <property type="nucleotide sequence ID" value="NZ_JAVDBT010000001.1"/>
</dbReference>
<sequence length="224" mass="24540">MFKAAKKHWLFGFGAILSAAYITALIAFTGLYKPERLNALQAMPLNELGDFLAGAFGPMAIFWVVLGFIQQGAELRNSVATLEIQARELANSAEQHRALAQVSREQLDYERAINETEHAERKKRREPVFSATLTQVGASSLSHGNYEFTVTNGGGEAHNLTYTLLSDGNALSSGKTAYAGRGWISQKHVLSLPFNSRNAFTAAVSFTDEDGESRRVNVPTIKPF</sequence>
<feature type="transmembrane region" description="Helical" evidence="2">
    <location>
        <begin position="9"/>
        <end position="31"/>
    </location>
</feature>
<evidence type="ECO:0000313" key="4">
    <source>
        <dbReference type="Proteomes" id="UP001239680"/>
    </source>
</evidence>
<evidence type="ECO:0000256" key="2">
    <source>
        <dbReference type="SAM" id="Phobius"/>
    </source>
</evidence>
<feature type="transmembrane region" description="Helical" evidence="2">
    <location>
        <begin position="51"/>
        <end position="69"/>
    </location>
</feature>
<dbReference type="EMBL" id="JAVDBT010000001">
    <property type="protein sequence ID" value="MDQ2064966.1"/>
    <property type="molecule type" value="Genomic_DNA"/>
</dbReference>
<evidence type="ECO:0000313" key="3">
    <source>
        <dbReference type="EMBL" id="MDQ2064966.1"/>
    </source>
</evidence>
<dbReference type="Proteomes" id="UP001239680">
    <property type="component" value="Unassembled WGS sequence"/>
</dbReference>
<reference evidence="3 4" key="1">
    <citation type="submission" date="2023-08" db="EMBL/GenBank/DDBJ databases">
        <title>Characterization of two Paracoccaceae strains isolated from Phycosphere and proposal of Xinfangfangia lacusdiani sp. nov.</title>
        <authorList>
            <person name="Deng Y."/>
            <person name="Zhang Y.Q."/>
        </authorList>
    </citation>
    <scope>NUCLEOTIDE SEQUENCE [LARGE SCALE GENOMIC DNA]</scope>
    <source>
        <strain evidence="3 4">CPCC 101601</strain>
    </source>
</reference>
<keyword evidence="2" id="KW-0472">Membrane</keyword>
<gene>
    <name evidence="3" type="ORF">Q9295_01145</name>
</gene>